<reference evidence="1" key="1">
    <citation type="journal article" date="2014" name="Front. Microbiol.">
        <title>High frequency of phylogenetically diverse reductive dehalogenase-homologous genes in deep subseafloor sedimentary metagenomes.</title>
        <authorList>
            <person name="Kawai M."/>
            <person name="Futagami T."/>
            <person name="Toyoda A."/>
            <person name="Takaki Y."/>
            <person name="Nishi S."/>
            <person name="Hori S."/>
            <person name="Arai W."/>
            <person name="Tsubouchi T."/>
            <person name="Morono Y."/>
            <person name="Uchiyama I."/>
            <person name="Ito T."/>
            <person name="Fujiyama A."/>
            <person name="Inagaki F."/>
            <person name="Takami H."/>
        </authorList>
    </citation>
    <scope>NUCLEOTIDE SEQUENCE</scope>
    <source>
        <strain evidence="1">Expedition CK06-06</strain>
    </source>
</reference>
<evidence type="ECO:0000313" key="1">
    <source>
        <dbReference type="EMBL" id="GAG78821.1"/>
    </source>
</evidence>
<dbReference type="AlphaFoldDB" id="X1C350"/>
<gene>
    <name evidence="1" type="ORF">S01H4_25689</name>
</gene>
<organism evidence="1">
    <name type="scientific">marine sediment metagenome</name>
    <dbReference type="NCBI Taxonomy" id="412755"/>
    <lineage>
        <taxon>unclassified sequences</taxon>
        <taxon>metagenomes</taxon>
        <taxon>ecological metagenomes</taxon>
    </lineage>
</organism>
<dbReference type="Gene3D" id="2.60.120.200">
    <property type="match status" value="1"/>
</dbReference>
<sequence>AMNSPTVVSGKLDNCFQFDGVDQYVHLGDIANFERTDSFSLECWIKTTTSITQVIMKKN</sequence>
<dbReference type="EMBL" id="BART01012259">
    <property type="protein sequence ID" value="GAG78821.1"/>
    <property type="molecule type" value="Genomic_DNA"/>
</dbReference>
<protein>
    <submittedName>
        <fullName evidence="1">Uncharacterized protein</fullName>
    </submittedName>
</protein>
<feature type="non-terminal residue" evidence="1">
    <location>
        <position position="1"/>
    </location>
</feature>
<proteinExistence type="predicted"/>
<dbReference type="SUPFAM" id="SSF49899">
    <property type="entry name" value="Concanavalin A-like lectins/glucanases"/>
    <property type="match status" value="1"/>
</dbReference>
<dbReference type="InterPro" id="IPR013320">
    <property type="entry name" value="ConA-like_dom_sf"/>
</dbReference>
<comment type="caution">
    <text evidence="1">The sequence shown here is derived from an EMBL/GenBank/DDBJ whole genome shotgun (WGS) entry which is preliminary data.</text>
</comment>
<accession>X1C350</accession>
<name>X1C350_9ZZZZ</name>